<keyword evidence="6 13" id="KW-0812">Transmembrane</keyword>
<keyword evidence="8" id="KW-1278">Translocase</keyword>
<dbReference type="RefSeq" id="WP_095509166.1">
    <property type="nucleotide sequence ID" value="NZ_MQWD01000001.1"/>
</dbReference>
<dbReference type="Proteomes" id="UP000216339">
    <property type="component" value="Unassembled WGS sequence"/>
</dbReference>
<evidence type="ECO:0000256" key="6">
    <source>
        <dbReference type="ARBA" id="ARBA00022692"/>
    </source>
</evidence>
<keyword evidence="4" id="KW-1003">Cell membrane</keyword>
<dbReference type="InterPro" id="IPR024605">
    <property type="entry name" value="NADP_transhyd_a_C"/>
</dbReference>
<evidence type="ECO:0000313" key="15">
    <source>
        <dbReference type="EMBL" id="PAP75528.1"/>
    </source>
</evidence>
<evidence type="ECO:0000256" key="3">
    <source>
        <dbReference type="ARBA" id="ARBA00012943"/>
    </source>
</evidence>
<dbReference type="GO" id="GO:0005886">
    <property type="term" value="C:plasma membrane"/>
    <property type="evidence" value="ECO:0007669"/>
    <property type="project" value="UniProtKB-SubCell"/>
</dbReference>
<organism evidence="15 16">
    <name type="scientific">Rubrivirga marina</name>
    <dbReference type="NCBI Taxonomy" id="1196024"/>
    <lineage>
        <taxon>Bacteria</taxon>
        <taxon>Pseudomonadati</taxon>
        <taxon>Rhodothermota</taxon>
        <taxon>Rhodothermia</taxon>
        <taxon>Rhodothermales</taxon>
        <taxon>Rubricoccaceae</taxon>
        <taxon>Rubrivirga</taxon>
    </lineage>
</organism>
<dbReference type="OrthoDB" id="9810841at2"/>
<keyword evidence="7" id="KW-0521">NADP</keyword>
<keyword evidence="9 13" id="KW-1133">Transmembrane helix</keyword>
<evidence type="ECO:0000256" key="7">
    <source>
        <dbReference type="ARBA" id="ARBA00022857"/>
    </source>
</evidence>
<evidence type="ECO:0000256" key="2">
    <source>
        <dbReference type="ARBA" id="ARBA00004429"/>
    </source>
</evidence>
<evidence type="ECO:0000256" key="1">
    <source>
        <dbReference type="ARBA" id="ARBA00003943"/>
    </source>
</evidence>
<keyword evidence="16" id="KW-1185">Reference proteome</keyword>
<dbReference type="EMBL" id="MQWD01000001">
    <property type="protein sequence ID" value="PAP75528.1"/>
    <property type="molecule type" value="Genomic_DNA"/>
</dbReference>
<feature type="domain" description="NAD(P) transhydrogenase alpha subunit C-terminal" evidence="14">
    <location>
        <begin position="6"/>
        <end position="88"/>
    </location>
</feature>
<comment type="catalytic activity">
    <reaction evidence="12">
        <text>NAD(+) + NADPH + H(+)(in) = NADH + NADP(+) + H(+)(out)</text>
        <dbReference type="Rhea" id="RHEA:47992"/>
        <dbReference type="ChEBI" id="CHEBI:15378"/>
        <dbReference type="ChEBI" id="CHEBI:57540"/>
        <dbReference type="ChEBI" id="CHEBI:57783"/>
        <dbReference type="ChEBI" id="CHEBI:57945"/>
        <dbReference type="ChEBI" id="CHEBI:58349"/>
        <dbReference type="EC" id="7.1.1.1"/>
    </reaction>
</comment>
<dbReference type="GO" id="GO:0050661">
    <property type="term" value="F:NADP binding"/>
    <property type="evidence" value="ECO:0007669"/>
    <property type="project" value="TreeGrafter"/>
</dbReference>
<evidence type="ECO:0000256" key="8">
    <source>
        <dbReference type="ARBA" id="ARBA00022967"/>
    </source>
</evidence>
<dbReference type="AlphaFoldDB" id="A0A271IX58"/>
<comment type="caution">
    <text evidence="15">The sequence shown here is derived from an EMBL/GenBank/DDBJ whole genome shotgun (WGS) entry which is preliminary data.</text>
</comment>
<keyword evidence="11 13" id="KW-0472">Membrane</keyword>
<evidence type="ECO:0000256" key="10">
    <source>
        <dbReference type="ARBA" id="ARBA00023027"/>
    </source>
</evidence>
<dbReference type="Pfam" id="PF12769">
    <property type="entry name" value="PNTB_4TM"/>
    <property type="match status" value="1"/>
</dbReference>
<reference evidence="15 16" key="1">
    <citation type="submission" date="2016-11" db="EMBL/GenBank/DDBJ databases">
        <title>Study of marine rhodopsin-containing bacteria.</title>
        <authorList>
            <person name="Yoshizawa S."/>
            <person name="Kumagai Y."/>
            <person name="Kogure K."/>
        </authorList>
    </citation>
    <scope>NUCLEOTIDE SEQUENCE [LARGE SCALE GENOMIC DNA]</scope>
    <source>
        <strain evidence="15 16">SAORIC-28</strain>
    </source>
</reference>
<evidence type="ECO:0000259" key="14">
    <source>
        <dbReference type="Pfam" id="PF12769"/>
    </source>
</evidence>
<keyword evidence="10" id="KW-0520">NAD</keyword>
<name>A0A271IX58_9BACT</name>
<dbReference type="PANTHER" id="PTHR10160">
    <property type="entry name" value="NAD(P) TRANSHYDROGENASE"/>
    <property type="match status" value="1"/>
</dbReference>
<dbReference type="GO" id="GO:0008750">
    <property type="term" value="F:proton-translocating NAD(P)+ transhydrogenase activity"/>
    <property type="evidence" value="ECO:0007669"/>
    <property type="project" value="UniProtKB-EC"/>
</dbReference>
<dbReference type="PANTHER" id="PTHR10160:SF19">
    <property type="entry name" value="PROTON-TRANSLOCATING NAD(P)(+) TRANSHYDROGENASE"/>
    <property type="match status" value="1"/>
</dbReference>
<feature type="transmembrane region" description="Helical" evidence="13">
    <location>
        <begin position="60"/>
        <end position="79"/>
    </location>
</feature>
<evidence type="ECO:0000256" key="13">
    <source>
        <dbReference type="SAM" id="Phobius"/>
    </source>
</evidence>
<feature type="transmembrane region" description="Helical" evidence="13">
    <location>
        <begin position="31"/>
        <end position="53"/>
    </location>
</feature>
<gene>
    <name evidence="15" type="ORF">BSZ37_03260</name>
</gene>
<comment type="subcellular location">
    <subcellularLocation>
        <location evidence="2">Cell inner membrane</location>
        <topology evidence="2">Multi-pass membrane protein</topology>
    </subcellularLocation>
</comment>
<evidence type="ECO:0000256" key="5">
    <source>
        <dbReference type="ARBA" id="ARBA00022519"/>
    </source>
</evidence>
<accession>A0A271IX58</accession>
<evidence type="ECO:0000256" key="12">
    <source>
        <dbReference type="ARBA" id="ARBA00048202"/>
    </source>
</evidence>
<dbReference type="EC" id="7.1.1.1" evidence="3"/>
<evidence type="ECO:0000256" key="11">
    <source>
        <dbReference type="ARBA" id="ARBA00023136"/>
    </source>
</evidence>
<proteinExistence type="predicted"/>
<dbReference type="GO" id="GO:0006740">
    <property type="term" value="P:NADPH regeneration"/>
    <property type="evidence" value="ECO:0007669"/>
    <property type="project" value="TreeGrafter"/>
</dbReference>
<evidence type="ECO:0000256" key="4">
    <source>
        <dbReference type="ARBA" id="ARBA00022475"/>
    </source>
</evidence>
<evidence type="ECO:0000256" key="9">
    <source>
        <dbReference type="ARBA" id="ARBA00022989"/>
    </source>
</evidence>
<comment type="function">
    <text evidence="1">The transhydrogenation between NADH and NADP is coupled to respiration and ATP hydrolysis and functions as a proton pump across the membrane.</text>
</comment>
<protein>
    <recommendedName>
        <fullName evidence="3">proton-translocating NAD(P)(+) transhydrogenase</fullName>
        <ecNumber evidence="3">7.1.1.1</ecNumber>
    </recommendedName>
</protein>
<keyword evidence="5" id="KW-0997">Cell inner membrane</keyword>
<evidence type="ECO:0000313" key="16">
    <source>
        <dbReference type="Proteomes" id="UP000216339"/>
    </source>
</evidence>
<sequence length="101" mass="10451">MSLALFIVFVLASFVGVEVISKVPATLHTPLMSGSNAISGITIVGALVVAGGVEAPWAKWVGVAALVLATINVVGGFLVTDRMLEMFKPREKAVAETNGRA</sequence>